<feature type="transmembrane region" description="Helical" evidence="6">
    <location>
        <begin position="28"/>
        <end position="54"/>
    </location>
</feature>
<reference evidence="7 9" key="1">
    <citation type="submission" date="2024-05" db="EMBL/GenBank/DDBJ databases">
        <title>A draft genome resource for the thread blight pathogen Marasmius tenuissimus strain MS-2.</title>
        <authorList>
            <person name="Yulfo-Soto G.E."/>
            <person name="Baruah I.K."/>
            <person name="Amoako-Attah I."/>
            <person name="Bukari Y."/>
            <person name="Meinhardt L.W."/>
            <person name="Bailey B.A."/>
            <person name="Cohen S.P."/>
        </authorList>
    </citation>
    <scope>NUCLEOTIDE SEQUENCE [LARGE SCALE GENOMIC DNA]</scope>
    <source>
        <strain evidence="7 9">MS-2</strain>
    </source>
</reference>
<proteinExistence type="predicted"/>
<dbReference type="PANTHER" id="PTHR23112:SF37">
    <property type="entry name" value="G PROTEIN-COUPLED RECEPTOR GPR1"/>
    <property type="match status" value="1"/>
</dbReference>
<feature type="transmembrane region" description="Helical" evidence="6">
    <location>
        <begin position="281"/>
        <end position="298"/>
    </location>
</feature>
<evidence type="ECO:0000256" key="5">
    <source>
        <dbReference type="SAM" id="MobiDB-lite"/>
    </source>
</evidence>
<comment type="subcellular location">
    <subcellularLocation>
        <location evidence="1">Membrane</location>
        <topology evidence="1">Multi-pass membrane protein</topology>
    </subcellularLocation>
</comment>
<evidence type="ECO:0000313" key="7">
    <source>
        <dbReference type="EMBL" id="KAL0058592.1"/>
    </source>
</evidence>
<evidence type="ECO:0008006" key="10">
    <source>
        <dbReference type="Google" id="ProtNLM"/>
    </source>
</evidence>
<evidence type="ECO:0000313" key="9">
    <source>
        <dbReference type="Proteomes" id="UP001437256"/>
    </source>
</evidence>
<evidence type="ECO:0000256" key="2">
    <source>
        <dbReference type="ARBA" id="ARBA00022692"/>
    </source>
</evidence>
<evidence type="ECO:0000256" key="4">
    <source>
        <dbReference type="ARBA" id="ARBA00023136"/>
    </source>
</evidence>
<evidence type="ECO:0000256" key="3">
    <source>
        <dbReference type="ARBA" id="ARBA00022989"/>
    </source>
</evidence>
<evidence type="ECO:0000256" key="1">
    <source>
        <dbReference type="ARBA" id="ARBA00004141"/>
    </source>
</evidence>
<keyword evidence="9" id="KW-1185">Reference proteome</keyword>
<protein>
    <recommendedName>
        <fullName evidence="10">Glucose receptor Git3 N-terminal domain-containing protein</fullName>
    </recommendedName>
</protein>
<organism evidence="7 9">
    <name type="scientific">Marasmius tenuissimus</name>
    <dbReference type="NCBI Taxonomy" id="585030"/>
    <lineage>
        <taxon>Eukaryota</taxon>
        <taxon>Fungi</taxon>
        <taxon>Dikarya</taxon>
        <taxon>Basidiomycota</taxon>
        <taxon>Agaricomycotina</taxon>
        <taxon>Agaricomycetes</taxon>
        <taxon>Agaricomycetidae</taxon>
        <taxon>Agaricales</taxon>
        <taxon>Marasmiineae</taxon>
        <taxon>Marasmiaceae</taxon>
        <taxon>Marasmius</taxon>
    </lineage>
</organism>
<evidence type="ECO:0000313" key="8">
    <source>
        <dbReference type="EMBL" id="KAL0062575.1"/>
    </source>
</evidence>
<dbReference type="Proteomes" id="UP001437256">
    <property type="component" value="Unassembled WGS sequence"/>
</dbReference>
<accession>A0ABR2ZA98</accession>
<sequence>MSSETQYWRVFAAALSGNDTWYEAYERAGVIVLSVAALLSIIAIIFVAVPSIFSAQKTQKTHIFEYLTCLLIANMIQSVGTAMNLRWVSKNGVTNGAFCVAQGGIKQAGNVATALWTFVLALHLFNILFLRSAVTKVGLWCTVVGGWLLILLLVLLGPLAIQKSSKGLYFGVSGAWCWITNEYPEEQVFLEYFFEFVAALLSFLLYCVILLRVRGNLVHNMGKWRLKFISKTESWRLGFARDLIDSAMLKLAQRMVWLPIAYTFLLIPITITRLTEFSGRRVPFGATIFAAVVFNLTGKPILITRWSISYSPLSCSDLGALPEFNTPRNKLLDVVFGKTGVTPFTLERSDTADSYNRERQARLQTMRSISPTPASLEAGLQRTTSTTSTMTQDSTANLITK</sequence>
<dbReference type="SUPFAM" id="SSF81321">
    <property type="entry name" value="Family A G protein-coupled receptor-like"/>
    <property type="match status" value="1"/>
</dbReference>
<evidence type="ECO:0000256" key="6">
    <source>
        <dbReference type="SAM" id="Phobius"/>
    </source>
</evidence>
<feature type="transmembrane region" description="Helical" evidence="6">
    <location>
        <begin position="192"/>
        <end position="213"/>
    </location>
</feature>
<feature type="compositionally biased region" description="Low complexity" evidence="5">
    <location>
        <begin position="383"/>
        <end position="395"/>
    </location>
</feature>
<keyword evidence="2 6" id="KW-0812">Transmembrane</keyword>
<dbReference type="PANTHER" id="PTHR23112">
    <property type="entry name" value="G PROTEIN-COUPLED RECEPTOR 157-RELATED"/>
    <property type="match status" value="1"/>
</dbReference>
<feature type="region of interest" description="Disordered" evidence="5">
    <location>
        <begin position="372"/>
        <end position="401"/>
    </location>
</feature>
<keyword evidence="4 6" id="KW-0472">Membrane</keyword>
<comment type="caution">
    <text evidence="7">The sequence shown here is derived from an EMBL/GenBank/DDBJ whole genome shotgun (WGS) entry which is preliminary data.</text>
</comment>
<dbReference type="EMBL" id="JBBXMP010000295">
    <property type="protein sequence ID" value="KAL0058592.1"/>
    <property type="molecule type" value="Genomic_DNA"/>
</dbReference>
<name>A0ABR2ZA98_9AGAR</name>
<feature type="transmembrane region" description="Helical" evidence="6">
    <location>
        <begin position="137"/>
        <end position="161"/>
    </location>
</feature>
<dbReference type="EMBL" id="JBBXMP010000101">
    <property type="protein sequence ID" value="KAL0062575.1"/>
    <property type="molecule type" value="Genomic_DNA"/>
</dbReference>
<feature type="transmembrane region" description="Helical" evidence="6">
    <location>
        <begin position="256"/>
        <end position="275"/>
    </location>
</feature>
<feature type="transmembrane region" description="Helical" evidence="6">
    <location>
        <begin position="108"/>
        <end position="130"/>
    </location>
</feature>
<dbReference type="Gene3D" id="1.20.1070.10">
    <property type="entry name" value="Rhodopsin 7-helix transmembrane proteins"/>
    <property type="match status" value="1"/>
</dbReference>
<gene>
    <name evidence="8" type="ORF">AAF712_010509</name>
    <name evidence="7" type="ORF">AAF712_014712</name>
</gene>
<keyword evidence="3 6" id="KW-1133">Transmembrane helix</keyword>
<feature type="transmembrane region" description="Helical" evidence="6">
    <location>
        <begin position="66"/>
        <end position="88"/>
    </location>
</feature>